<dbReference type="InterPro" id="IPR047205">
    <property type="entry name" value="RMP1"/>
</dbReference>
<dbReference type="AlphaFoldDB" id="A0A0B1PD32"/>
<proteinExistence type="predicted"/>
<dbReference type="Proteomes" id="UP000030854">
    <property type="component" value="Unassembled WGS sequence"/>
</dbReference>
<sequence>MEGENLLSSIQKLQNISQLLHLAHHRNKNQHRVSRWYKYFGQLRRQISKLILELDTFATAIKVACDVTTTNTSESVTTNKYVLSAKKKIEQRNKFLHKILLPKCYLAFGNLIADNQYAVLGIMLMGLLASVNNILSTLPISNQEEKISDSIEHEKTIDASVIKDNRLDDLGEIVSRQDFNAQFPACIKNGKMGEKSVASKASKKQKKRDLVLESKVEVVKLHSKAKIKKRDTKKDDFFDDIFKNLL</sequence>
<dbReference type="STRING" id="52586.A0A0B1PD32"/>
<dbReference type="HOGENOM" id="CLU_031977_1_0_1"/>
<dbReference type="GO" id="GO:0000466">
    <property type="term" value="P:maturation of 5.8S rRNA from tricistronic rRNA transcript (SSU-rRNA, 5.8S rRNA, LSU-rRNA)"/>
    <property type="evidence" value="ECO:0007669"/>
    <property type="project" value="TreeGrafter"/>
</dbReference>
<reference evidence="2 3" key="1">
    <citation type="journal article" date="2014" name="BMC Genomics">
        <title>Adaptive genomic structural variation in the grape powdery mildew pathogen, Erysiphe necator.</title>
        <authorList>
            <person name="Jones L."/>
            <person name="Riaz S."/>
            <person name="Morales-Cruz A."/>
            <person name="Amrine K.C."/>
            <person name="McGuire B."/>
            <person name="Gubler W.D."/>
            <person name="Walker M.A."/>
            <person name="Cantu D."/>
        </authorList>
    </citation>
    <scope>NUCLEOTIDE SEQUENCE [LARGE SCALE GENOMIC DNA]</scope>
    <source>
        <strain evidence="3">c</strain>
    </source>
</reference>
<dbReference type="OMA" id="VIPRCYI"/>
<comment type="caution">
    <text evidence="2">The sequence shown here is derived from an EMBL/GenBank/DDBJ whole genome shotgun (WGS) entry which is preliminary data.</text>
</comment>
<name>A0A0B1PD32_UNCNE</name>
<gene>
    <name evidence="2" type="ORF">EV44_g3038</name>
</gene>
<dbReference type="EMBL" id="JNVN01000677">
    <property type="protein sequence ID" value="KHJ34811.1"/>
    <property type="molecule type" value="Genomic_DNA"/>
</dbReference>
<dbReference type="GO" id="GO:0000294">
    <property type="term" value="P:nuclear-transcribed mRNA catabolic process, RNase MRP-dependent"/>
    <property type="evidence" value="ECO:0007669"/>
    <property type="project" value="TreeGrafter"/>
</dbReference>
<dbReference type="GO" id="GO:0042134">
    <property type="term" value="F:rRNA primary transcript binding"/>
    <property type="evidence" value="ECO:0007669"/>
    <property type="project" value="InterPro"/>
</dbReference>
<dbReference type="GO" id="GO:0000172">
    <property type="term" value="C:ribonuclease MRP complex"/>
    <property type="evidence" value="ECO:0007669"/>
    <property type="project" value="InterPro"/>
</dbReference>
<dbReference type="PANTHER" id="PTHR37792:SF1">
    <property type="entry name" value="RIBONUCLEASE MRP PROTEIN SUBUNIT RMP1"/>
    <property type="match status" value="1"/>
</dbReference>
<evidence type="ECO:0000313" key="3">
    <source>
        <dbReference type="Proteomes" id="UP000030854"/>
    </source>
</evidence>
<dbReference type="InterPro" id="IPR047204">
    <property type="entry name" value="RMP1_RBD"/>
</dbReference>
<evidence type="ECO:0000259" key="1">
    <source>
        <dbReference type="Pfam" id="PF20945"/>
    </source>
</evidence>
<organism evidence="2 3">
    <name type="scientific">Uncinula necator</name>
    <name type="common">Grape powdery mildew</name>
    <dbReference type="NCBI Taxonomy" id="52586"/>
    <lineage>
        <taxon>Eukaryota</taxon>
        <taxon>Fungi</taxon>
        <taxon>Dikarya</taxon>
        <taxon>Ascomycota</taxon>
        <taxon>Pezizomycotina</taxon>
        <taxon>Leotiomycetes</taxon>
        <taxon>Erysiphales</taxon>
        <taxon>Erysiphaceae</taxon>
        <taxon>Erysiphe</taxon>
    </lineage>
</organism>
<accession>A0A0B1PD32</accession>
<evidence type="ECO:0000313" key="2">
    <source>
        <dbReference type="EMBL" id="KHJ34811.1"/>
    </source>
</evidence>
<protein>
    <submittedName>
        <fullName evidence="2">Putative ribonuclease mrp protein subunit rmp1</fullName>
    </submittedName>
</protein>
<dbReference type="Pfam" id="PF20945">
    <property type="entry name" value="RMP1"/>
    <property type="match status" value="1"/>
</dbReference>
<dbReference type="PANTHER" id="PTHR37792">
    <property type="entry name" value="RIBONUCLEASE MRP PROTEIN SUBUNIT RMP1"/>
    <property type="match status" value="1"/>
</dbReference>
<feature type="domain" description="RNase MRP protein 1 RNA binding" evidence="1">
    <location>
        <begin position="19"/>
        <end position="129"/>
    </location>
</feature>
<dbReference type="CDD" id="cd22573">
    <property type="entry name" value="RMP1_RBD"/>
    <property type="match status" value="1"/>
</dbReference>
<keyword evidence="3" id="KW-1185">Reference proteome</keyword>